<dbReference type="InterPro" id="IPR031424">
    <property type="entry name" value="QVR-like"/>
</dbReference>
<dbReference type="InterPro" id="IPR045860">
    <property type="entry name" value="Snake_toxin-like_sf"/>
</dbReference>
<dbReference type="SUPFAM" id="SSF57302">
    <property type="entry name" value="Snake toxin-like"/>
    <property type="match status" value="1"/>
</dbReference>
<feature type="signal peptide" evidence="3">
    <location>
        <begin position="1"/>
        <end position="25"/>
    </location>
</feature>
<dbReference type="Pfam" id="PF17064">
    <property type="entry name" value="QVR"/>
    <property type="match status" value="1"/>
</dbReference>
<dbReference type="AlphaFoldDB" id="A0A553NR54"/>
<dbReference type="GO" id="GO:0030431">
    <property type="term" value="P:sleep"/>
    <property type="evidence" value="ECO:0007669"/>
    <property type="project" value="InterPro"/>
</dbReference>
<accession>A0A553NR54</accession>
<dbReference type="Proteomes" id="UP000318571">
    <property type="component" value="Chromosome 4"/>
</dbReference>
<feature type="chain" id="PRO_5021940452" description="Protein sleepless" evidence="3">
    <location>
        <begin position="26"/>
        <end position="140"/>
    </location>
</feature>
<keyword evidence="1 3" id="KW-0732">Signal</keyword>
<evidence type="ECO:0008006" key="6">
    <source>
        <dbReference type="Google" id="ProtNLM"/>
    </source>
</evidence>
<evidence type="ECO:0000256" key="2">
    <source>
        <dbReference type="ARBA" id="ARBA00023180"/>
    </source>
</evidence>
<evidence type="ECO:0000256" key="1">
    <source>
        <dbReference type="ARBA" id="ARBA00022729"/>
    </source>
</evidence>
<name>A0A553NR54_TIGCA</name>
<comment type="caution">
    <text evidence="4">The sequence shown here is derived from an EMBL/GenBank/DDBJ whole genome shotgun (WGS) entry which is preliminary data.</text>
</comment>
<sequence>MTRLGISSQIIWIYMFFHWNGSISAQSDGLQCYECGEDSSFGSCADFSTSDKYVTGCPSQYQSCLTTVGSFGDFEVRSKKCGIGAATNACSSMEIGGAMATVCSCEGSLCNLSNPVISSKLLMTIPLILYATSYCSHIYS</sequence>
<evidence type="ECO:0000313" key="4">
    <source>
        <dbReference type="EMBL" id="TRY67914.1"/>
    </source>
</evidence>
<proteinExistence type="predicted"/>
<gene>
    <name evidence="4" type="ORF">TCAL_08481</name>
</gene>
<organism evidence="4 5">
    <name type="scientific">Tigriopus californicus</name>
    <name type="common">Marine copepod</name>
    <dbReference type="NCBI Taxonomy" id="6832"/>
    <lineage>
        <taxon>Eukaryota</taxon>
        <taxon>Metazoa</taxon>
        <taxon>Ecdysozoa</taxon>
        <taxon>Arthropoda</taxon>
        <taxon>Crustacea</taxon>
        <taxon>Multicrustacea</taxon>
        <taxon>Hexanauplia</taxon>
        <taxon>Copepoda</taxon>
        <taxon>Harpacticoida</taxon>
        <taxon>Harpacticidae</taxon>
        <taxon>Tigriopus</taxon>
    </lineage>
</organism>
<evidence type="ECO:0000313" key="5">
    <source>
        <dbReference type="Proteomes" id="UP000318571"/>
    </source>
</evidence>
<reference evidence="4 5" key="1">
    <citation type="journal article" date="2018" name="Nat. Ecol. Evol.">
        <title>Genomic signatures of mitonuclear coevolution across populations of Tigriopus californicus.</title>
        <authorList>
            <person name="Barreto F.S."/>
            <person name="Watson E.T."/>
            <person name="Lima T.G."/>
            <person name="Willett C.S."/>
            <person name="Edmands S."/>
            <person name="Li W."/>
            <person name="Burton R.S."/>
        </authorList>
    </citation>
    <scope>NUCLEOTIDE SEQUENCE [LARGE SCALE GENOMIC DNA]</scope>
    <source>
        <strain evidence="4 5">San Diego</strain>
    </source>
</reference>
<dbReference type="EMBL" id="VCGU01000011">
    <property type="protein sequence ID" value="TRY67914.1"/>
    <property type="molecule type" value="Genomic_DNA"/>
</dbReference>
<keyword evidence="2" id="KW-0325">Glycoprotein</keyword>
<keyword evidence="5" id="KW-1185">Reference proteome</keyword>
<dbReference type="GO" id="GO:0032222">
    <property type="term" value="P:regulation of synaptic transmission, cholinergic"/>
    <property type="evidence" value="ECO:0007669"/>
    <property type="project" value="InterPro"/>
</dbReference>
<protein>
    <recommendedName>
        <fullName evidence="6">Protein sleepless</fullName>
    </recommendedName>
</protein>
<evidence type="ECO:0000256" key="3">
    <source>
        <dbReference type="SAM" id="SignalP"/>
    </source>
</evidence>